<comment type="subcellular location">
    <subcellularLocation>
        <location evidence="1">Cytoplasm</location>
        <location evidence="1">Cytoskeleton</location>
        <location evidence="1">Cilium axoneme</location>
    </subcellularLocation>
</comment>
<name>A0A811U4D1_CERCA</name>
<feature type="domain" description="Dynein heavy chain AAA 5 extension" evidence="18">
    <location>
        <begin position="973"/>
        <end position="1113"/>
    </location>
</feature>
<dbReference type="InterPro" id="IPR043157">
    <property type="entry name" value="Dynein_AAA1S"/>
</dbReference>
<evidence type="ECO:0000259" key="15">
    <source>
        <dbReference type="Pfam" id="PF08393"/>
    </source>
</evidence>
<evidence type="ECO:0000256" key="1">
    <source>
        <dbReference type="ARBA" id="ARBA00004430"/>
    </source>
</evidence>
<dbReference type="GO" id="GO:0005524">
    <property type="term" value="F:ATP binding"/>
    <property type="evidence" value="ECO:0007669"/>
    <property type="project" value="UniProtKB-KW"/>
</dbReference>
<dbReference type="FunFam" id="3.40.50.300:FF:001810">
    <property type="entry name" value="Cytoplasmic dynein 2 heavy chain 1"/>
    <property type="match status" value="1"/>
</dbReference>
<dbReference type="GO" id="GO:0005930">
    <property type="term" value="C:axoneme"/>
    <property type="evidence" value="ECO:0007669"/>
    <property type="project" value="UniProtKB-SubCell"/>
</dbReference>
<dbReference type="Gene3D" id="3.20.180.20">
    <property type="entry name" value="Dynein heavy chain, N-terminal domain 2"/>
    <property type="match status" value="1"/>
</dbReference>
<keyword evidence="4" id="KW-0493">Microtubule</keyword>
<dbReference type="Pfam" id="PF12774">
    <property type="entry name" value="AAA_6"/>
    <property type="match status" value="2"/>
</dbReference>
<evidence type="ECO:0000256" key="8">
    <source>
        <dbReference type="ARBA" id="ARBA00023017"/>
    </source>
</evidence>
<feature type="coiled-coil region" evidence="14">
    <location>
        <begin position="173"/>
        <end position="200"/>
    </location>
</feature>
<proteinExistence type="inferred from homology"/>
<dbReference type="Pfam" id="PF12775">
    <property type="entry name" value="AAA_7"/>
    <property type="match status" value="2"/>
</dbReference>
<dbReference type="InterPro" id="IPR035699">
    <property type="entry name" value="AAA_6"/>
</dbReference>
<dbReference type="FunFam" id="3.40.50.300:FF:000219">
    <property type="entry name" value="Dynein axonemal heavy chain 17"/>
    <property type="match status" value="1"/>
</dbReference>
<evidence type="ECO:0000256" key="9">
    <source>
        <dbReference type="ARBA" id="ARBA00023054"/>
    </source>
</evidence>
<dbReference type="Gene3D" id="1.20.58.1120">
    <property type="match status" value="1"/>
</dbReference>
<reference evidence="20" key="1">
    <citation type="submission" date="2020-11" db="EMBL/GenBank/DDBJ databases">
        <authorList>
            <person name="Whitehead M."/>
        </authorList>
    </citation>
    <scope>NUCLEOTIDE SEQUENCE</scope>
    <source>
        <strain evidence="20">EGII</strain>
    </source>
</reference>
<feature type="domain" description="Dynein heavy chain 3 AAA+ lid" evidence="19">
    <location>
        <begin position="1365"/>
        <end position="1478"/>
    </location>
</feature>
<dbReference type="Gene3D" id="3.40.50.300">
    <property type="entry name" value="P-loop containing nucleotide triphosphate hydrolases"/>
    <property type="match status" value="3"/>
</dbReference>
<dbReference type="Pfam" id="PF17857">
    <property type="entry name" value="AAA_lid_1"/>
    <property type="match status" value="1"/>
</dbReference>
<comment type="similarity">
    <text evidence="2">Belongs to the dynein heavy chain family.</text>
</comment>
<dbReference type="InterPro" id="IPR013602">
    <property type="entry name" value="Dynein_heavy_linker"/>
</dbReference>
<evidence type="ECO:0000256" key="12">
    <source>
        <dbReference type="ARBA" id="ARBA00023212"/>
    </source>
</evidence>
<dbReference type="GO" id="GO:0007018">
    <property type="term" value="P:microtubule-based movement"/>
    <property type="evidence" value="ECO:0007669"/>
    <property type="project" value="InterPro"/>
</dbReference>
<dbReference type="GO" id="GO:0045505">
    <property type="term" value="F:dynein intermediate chain binding"/>
    <property type="evidence" value="ECO:0007669"/>
    <property type="project" value="InterPro"/>
</dbReference>
<feature type="domain" description="Dynein heavy chain AAA module D4" evidence="17">
    <location>
        <begin position="1523"/>
        <end position="1728"/>
    </location>
</feature>
<keyword evidence="7" id="KW-0067">ATP-binding</keyword>
<keyword evidence="5" id="KW-0677">Repeat</keyword>
<dbReference type="Gene3D" id="1.10.472.130">
    <property type="match status" value="1"/>
</dbReference>
<dbReference type="Gene3D" id="1.20.920.30">
    <property type="match status" value="1"/>
</dbReference>
<dbReference type="InterPro" id="IPR027417">
    <property type="entry name" value="P-loop_NTPase"/>
</dbReference>
<evidence type="ECO:0000256" key="13">
    <source>
        <dbReference type="ARBA" id="ARBA00023273"/>
    </source>
</evidence>
<evidence type="ECO:0000313" key="20">
    <source>
        <dbReference type="EMBL" id="CAD6993864.1"/>
    </source>
</evidence>
<evidence type="ECO:0000256" key="10">
    <source>
        <dbReference type="ARBA" id="ARBA00023069"/>
    </source>
</evidence>
<dbReference type="InterPro" id="IPR041466">
    <property type="entry name" value="Dynein_AAA5_ext"/>
</dbReference>
<evidence type="ECO:0000259" key="18">
    <source>
        <dbReference type="Pfam" id="PF17852"/>
    </source>
</evidence>
<dbReference type="FunFam" id="3.40.50.300:FF:000945">
    <property type="entry name" value="Dynein axonemal heavy chain 9"/>
    <property type="match status" value="1"/>
</dbReference>
<keyword evidence="12" id="KW-0206">Cytoskeleton</keyword>
<dbReference type="FunFam" id="1.20.140.100:FF:000001">
    <property type="entry name" value="dynein heavy chain 17, axonemal"/>
    <property type="match status" value="1"/>
</dbReference>
<evidence type="ECO:0000256" key="7">
    <source>
        <dbReference type="ARBA" id="ARBA00022840"/>
    </source>
</evidence>
<dbReference type="GO" id="GO:0051959">
    <property type="term" value="F:dynein light intermediate chain binding"/>
    <property type="evidence" value="ECO:0007669"/>
    <property type="project" value="InterPro"/>
</dbReference>
<sequence>MDNETSLDQLLQLKLHLHEEEIKNTVDRAVKEMTVTKVLDEIKITWTRMRFDTEPHQRRMEVQLLKVSEELMETLDDNQMQLQNIATSKNIEYLLDKLVYWQRVLNDIDAFISSWFEVQRKWIYLEAIFIGTADIRAQLPGDAARFEIIDCEFTRLLDEVTHIGIAMQIVLKCEQIFKTLNELQERLAVCEKALNDYLETKRLVFPRFYFISAVDLLDILSNGNSPHIIDRHLIKLFDSILRLQYETYAGDADGTYRAIGMFSKENDEYVRFAAANEAAPYVMCADRVELWLNGVIIQMRNTLHELFRRALHAHVNRQRESWLNEWPAQVALCCSQIVWAADVNRAFSWMDEGYEAAMKELHKRQMTQLNSLINLLLGELTPGDRQKIMTICTIDVHSRDVVGKIIHAKIDSALAFQWQSQLRHRWDDAVLETERRPAATDEDCFANICDAEFRYSYEYLGNTSRLVITPLTDRCYITLTQHPELVQLAFLRDPGDALWFQRGLLSENKELFDRDYLSLHLVMGGAPAGPAGTGKTETTKDLGRALGMMVYVFNCSEQMDYKSCGNIYKGLAQTGAWGCFDEFNRIAVEVLSVVAVQVKTIQDAIKLHRNRFTFMGESIALVPSVGIFITLNPGYAGRTELPENLKTLFRPCAMVVPDFALICEIMLMAEGFQDARVLARKFITLYTLCRELLSKQDHYDWGLRAIKSVLVVAGTLKRDDHNRPEDQVLMRALRDFNIPKIVTEDVSIFMGLIGDLFPTLDVPRKRIFEFEKIIRRAVNENKLQPEEGFLMKVVQLQDLLDVRHSVFIVGNTGTGKTKIWQTLLETYRIQQLKPVCSVLNPKALSNDELFGVVNPTTREWKDGLFSSIMREQTNMPAGNPKWIVLDGDIDPMWIESLNTLMDDNKILTLASNERITLKREMRLLFEVGHLKAATPATVSRAGILYINPQDMGWSPYVLSWIETRNDPIERGTLTTLFEKYFPSLMTRHRIFRRTTPISEMAMIQMTCHLLESLLYMLKQANKLEETTTIDIATHNLINPTDASTLDLSIELIFIYATMWGFGSALHQDHIIDWRREFHKWWTSEFKDVKLPTQDSIFDYQLDVRTNKFRRWTELAVERKIETIDMELPIQSLLVHTAESVRLTYFLKLLIERRYACMLVGNSGCGKSAIFRELFSMYENETDAVDVDNLMQMQSEDSKRGKKLISGRPRTIAVQTTYFNYYTTSEIFQKILERPLEKKSGRCFAPSGVNRHLIYFINDLNMPEVDLYGTVQPHTIIRQFMDYRQWYDRQRLQLKDIRHCQFVACMNPTAGSFTIDPRLQRHFCVFSVATPSDETLQRIFGTILRCHLENPYNSFSKEIKGIGELLVQVGIALHRRVEYAFLPTAVKFHYTFNLRDFANIYQGLMFSCGASPGQAASAMLANNGTICSKPADLIRLYVHEAYRVYHDRLVDQYDIKSFKATIRDIFKKDFEDFDEDFVFAEPLIYSHFAQSLVDQKYMPLRSWEKLHQLLMEAQANYNEAVGYMNLVLFEDAMIHVCRINRILESPRGNALLIGVGGSGKQTLARLAAFISSLSVLQIQLKRGFGLQNLKEEFATLYMKVGLKNVASVFLMSDAQIPEESLLMLINDLLASGEIPELFSEDQLEIIVNGIRNEVKQSGTLDTKENCWRFFIDKIRRLLKVVLCFSPVGQTLRVRARKFPSILSRTSIDWFHEWPKVALESVSQKFLNEIEPRILPVSVT</sequence>
<keyword evidence="10" id="KW-0969">Cilium</keyword>
<dbReference type="EMBL" id="CAJHJT010000001">
    <property type="protein sequence ID" value="CAD6993864.1"/>
    <property type="molecule type" value="Genomic_DNA"/>
</dbReference>
<evidence type="ECO:0000256" key="5">
    <source>
        <dbReference type="ARBA" id="ARBA00022737"/>
    </source>
</evidence>
<evidence type="ECO:0000256" key="4">
    <source>
        <dbReference type="ARBA" id="ARBA00022701"/>
    </source>
</evidence>
<dbReference type="InterPro" id="IPR042228">
    <property type="entry name" value="Dynein_linker_3"/>
</dbReference>
<evidence type="ECO:0000259" key="16">
    <source>
        <dbReference type="Pfam" id="PF12774"/>
    </source>
</evidence>
<feature type="domain" description="Dynein heavy chain hydrolytic ATP-binding dynein motor region" evidence="16">
    <location>
        <begin position="455"/>
        <end position="482"/>
    </location>
</feature>
<keyword evidence="13" id="KW-0966">Cell projection</keyword>
<keyword evidence="8" id="KW-0243">Dynein</keyword>
<dbReference type="PANTHER" id="PTHR45703:SF8">
    <property type="entry name" value="DYNEINS HEAVY CHAIN"/>
    <property type="match status" value="1"/>
</dbReference>
<dbReference type="Proteomes" id="UP000606786">
    <property type="component" value="Unassembled WGS sequence"/>
</dbReference>
<dbReference type="InterPro" id="IPR041589">
    <property type="entry name" value="DNAH3_AAA_lid_1"/>
</dbReference>
<dbReference type="InterPro" id="IPR042222">
    <property type="entry name" value="Dynein_2_N"/>
</dbReference>
<dbReference type="Pfam" id="PF12780">
    <property type="entry name" value="AAA_8"/>
    <property type="match status" value="1"/>
</dbReference>
<evidence type="ECO:0000259" key="19">
    <source>
        <dbReference type="Pfam" id="PF17857"/>
    </source>
</evidence>
<feature type="domain" description="Dynein heavy chain linker" evidence="15">
    <location>
        <begin position="3"/>
        <end position="310"/>
    </location>
</feature>
<keyword evidence="6" id="KW-0547">Nucleotide-binding</keyword>
<keyword evidence="9 14" id="KW-0175">Coiled coil</keyword>
<dbReference type="Gene3D" id="1.10.8.710">
    <property type="match status" value="1"/>
</dbReference>
<evidence type="ECO:0000313" key="21">
    <source>
        <dbReference type="Proteomes" id="UP000606786"/>
    </source>
</evidence>
<accession>A0A811U4D1</accession>
<dbReference type="FunFam" id="3.20.180.20:FF:000001">
    <property type="entry name" value="Dynein axonemal heavy chain 5"/>
    <property type="match status" value="1"/>
</dbReference>
<evidence type="ECO:0000256" key="2">
    <source>
        <dbReference type="ARBA" id="ARBA00008887"/>
    </source>
</evidence>
<comment type="caution">
    <text evidence="20">The sequence shown here is derived from an EMBL/GenBank/DDBJ whole genome shotgun (WGS) entry which is preliminary data.</text>
</comment>
<evidence type="ECO:0000256" key="14">
    <source>
        <dbReference type="SAM" id="Coils"/>
    </source>
</evidence>
<gene>
    <name evidence="20" type="ORF">CCAP1982_LOCUS2660</name>
</gene>
<dbReference type="InterPro" id="IPR024317">
    <property type="entry name" value="Dynein_heavy_chain_D4_dom"/>
</dbReference>
<dbReference type="FunFam" id="1.20.58.1120:FF:000001">
    <property type="entry name" value="dynein heavy chain 2, axonemal"/>
    <property type="match status" value="1"/>
</dbReference>
<dbReference type="SUPFAM" id="SSF52540">
    <property type="entry name" value="P-loop containing nucleoside triphosphate hydrolases"/>
    <property type="match status" value="4"/>
</dbReference>
<keyword evidence="11" id="KW-0505">Motor protein</keyword>
<keyword evidence="21" id="KW-1185">Reference proteome</keyword>
<protein>
    <submittedName>
        <fullName evidence="20">(Mediterranean fruit fly) hypothetical protein</fullName>
    </submittedName>
</protein>
<keyword evidence="3" id="KW-0963">Cytoplasm</keyword>
<dbReference type="GO" id="GO:0005874">
    <property type="term" value="C:microtubule"/>
    <property type="evidence" value="ECO:0007669"/>
    <property type="project" value="UniProtKB-KW"/>
</dbReference>
<dbReference type="FunFam" id="1.10.8.710:FF:000002">
    <property type="entry name" value="dynein heavy chain 17, axonemal"/>
    <property type="match status" value="1"/>
</dbReference>
<dbReference type="OrthoDB" id="447173at2759"/>
<dbReference type="Pfam" id="PF08393">
    <property type="entry name" value="DHC_N2"/>
    <property type="match status" value="1"/>
</dbReference>
<evidence type="ECO:0000256" key="11">
    <source>
        <dbReference type="ARBA" id="ARBA00023175"/>
    </source>
</evidence>
<evidence type="ECO:0000256" key="6">
    <source>
        <dbReference type="ARBA" id="ARBA00022741"/>
    </source>
</evidence>
<dbReference type="Gene3D" id="1.10.287.2620">
    <property type="match status" value="1"/>
</dbReference>
<evidence type="ECO:0000259" key="17">
    <source>
        <dbReference type="Pfam" id="PF12780"/>
    </source>
</evidence>
<dbReference type="GO" id="GO:0030286">
    <property type="term" value="C:dynein complex"/>
    <property type="evidence" value="ECO:0007669"/>
    <property type="project" value="UniProtKB-KW"/>
</dbReference>
<dbReference type="PANTHER" id="PTHR45703">
    <property type="entry name" value="DYNEIN HEAVY CHAIN"/>
    <property type="match status" value="1"/>
</dbReference>
<organism evidence="20 21">
    <name type="scientific">Ceratitis capitata</name>
    <name type="common">Mediterranean fruit fly</name>
    <name type="synonym">Tephritis capitata</name>
    <dbReference type="NCBI Taxonomy" id="7213"/>
    <lineage>
        <taxon>Eukaryota</taxon>
        <taxon>Metazoa</taxon>
        <taxon>Ecdysozoa</taxon>
        <taxon>Arthropoda</taxon>
        <taxon>Hexapoda</taxon>
        <taxon>Insecta</taxon>
        <taxon>Pterygota</taxon>
        <taxon>Neoptera</taxon>
        <taxon>Endopterygota</taxon>
        <taxon>Diptera</taxon>
        <taxon>Brachycera</taxon>
        <taxon>Muscomorpha</taxon>
        <taxon>Tephritoidea</taxon>
        <taxon>Tephritidae</taxon>
        <taxon>Ceratitis</taxon>
        <taxon>Ceratitis</taxon>
    </lineage>
</organism>
<dbReference type="Gene3D" id="1.20.140.100">
    <property type="entry name" value="Dynein heavy chain, N-terminal domain 2"/>
    <property type="match status" value="1"/>
</dbReference>
<evidence type="ECO:0000256" key="3">
    <source>
        <dbReference type="ARBA" id="ARBA00022490"/>
    </source>
</evidence>
<dbReference type="FunFam" id="1.20.920.30:FF:000003">
    <property type="entry name" value="Dynein axonemal heavy chain 17"/>
    <property type="match status" value="1"/>
</dbReference>
<dbReference type="InterPro" id="IPR026983">
    <property type="entry name" value="DHC"/>
</dbReference>
<feature type="domain" description="Dynein heavy chain hydrolytic ATP-binding dynein motor region" evidence="16">
    <location>
        <begin position="518"/>
        <end position="817"/>
    </location>
</feature>
<dbReference type="Pfam" id="PF17852">
    <property type="entry name" value="Dynein_AAA_lid"/>
    <property type="match status" value="1"/>
</dbReference>